<evidence type="ECO:0000256" key="8">
    <source>
        <dbReference type="SAM" id="MobiDB-lite"/>
    </source>
</evidence>
<keyword evidence="6 9" id="KW-1133">Transmembrane helix</keyword>
<dbReference type="Pfam" id="PF13231">
    <property type="entry name" value="PMT_2"/>
    <property type="match status" value="1"/>
</dbReference>
<evidence type="ECO:0000256" key="3">
    <source>
        <dbReference type="ARBA" id="ARBA00022676"/>
    </source>
</evidence>
<dbReference type="PANTHER" id="PTHR33908">
    <property type="entry name" value="MANNOSYLTRANSFERASE YKCB-RELATED"/>
    <property type="match status" value="1"/>
</dbReference>
<feature type="transmembrane region" description="Helical" evidence="9">
    <location>
        <begin position="235"/>
        <end position="253"/>
    </location>
</feature>
<feature type="domain" description="Glycosyltransferase RgtA/B/C/D-like" evidence="10">
    <location>
        <begin position="66"/>
        <end position="225"/>
    </location>
</feature>
<sequence>MRADHERWSSAAWTVWLLAAGIILLLAGMPLPLTDGVTALYGKIAKNILASGSWLTLHHSTMPVVDKPPLTFWLMSLSMTAFGTAEWGLRAWHTALAAGTLGATYALARLALPPQQAALSALILLTSMQFFYQSLVPEQHIPLALFVTLAVYWYLRWEEKGGLRAAALAGLAVALAVLSIGLAGLLMPVLIVGARLLVDRPPLPRRAVPEAAFAALVLLLVAAPWFVIGAARQGAPFVNTFFLGGTLGVGRFFRQVQAAPTVVPWWAGLGAYALLVPLGFLPWTGWLWPALREGWAARRARERVPWVCTLWALAVLGFLSLSPGDKASRYILPVLPPLAVLAGRVVGRADLARPAAVASLAAALPLVGLVMVVPFWKFPAESARYSLLFWTFIPTLAAGLAAYALAAFRGRPRTGIVLLAAMTLVSYGLAMTALARIWDQISPWRPLARTINQIQAAGAQPAGGRARVLIQGSFNELADYYITGPVEFLNRDGIIDAWRRGPVLAVVPRRDLPALPDVPAPAIVMTAPDDLVLVGNFPPPRDGVHGDRAPDAPGERGPSAAARP</sequence>
<evidence type="ECO:0000256" key="1">
    <source>
        <dbReference type="ARBA" id="ARBA00004651"/>
    </source>
</evidence>
<accession>A0A537JPJ9</accession>
<evidence type="ECO:0000313" key="11">
    <source>
        <dbReference type="EMBL" id="TMI85434.1"/>
    </source>
</evidence>
<keyword evidence="7 9" id="KW-0472">Membrane</keyword>
<protein>
    <submittedName>
        <fullName evidence="11">Phospholipid carrier-dependent glycosyltransferase</fullName>
    </submittedName>
</protein>
<organism evidence="11 12">
    <name type="scientific">Candidatus Segetimicrobium genomatis</name>
    <dbReference type="NCBI Taxonomy" id="2569760"/>
    <lineage>
        <taxon>Bacteria</taxon>
        <taxon>Bacillati</taxon>
        <taxon>Candidatus Sysuimicrobiota</taxon>
        <taxon>Candidatus Sysuimicrobiia</taxon>
        <taxon>Candidatus Sysuimicrobiales</taxon>
        <taxon>Candidatus Segetimicrobiaceae</taxon>
        <taxon>Candidatus Segetimicrobium</taxon>
    </lineage>
</organism>
<reference evidence="11 12" key="1">
    <citation type="journal article" date="2019" name="Nat. Microbiol.">
        <title>Mediterranean grassland soil C-N compound turnover is dependent on rainfall and depth, and is mediated by genomically divergent microorganisms.</title>
        <authorList>
            <person name="Diamond S."/>
            <person name="Andeer P.F."/>
            <person name="Li Z."/>
            <person name="Crits-Christoph A."/>
            <person name="Burstein D."/>
            <person name="Anantharaman K."/>
            <person name="Lane K.R."/>
            <person name="Thomas B.C."/>
            <person name="Pan C."/>
            <person name="Northen T.R."/>
            <person name="Banfield J.F."/>
        </authorList>
    </citation>
    <scope>NUCLEOTIDE SEQUENCE [LARGE SCALE GENOMIC DNA]</scope>
    <source>
        <strain evidence="11">NP_6</strain>
    </source>
</reference>
<evidence type="ECO:0000256" key="6">
    <source>
        <dbReference type="ARBA" id="ARBA00022989"/>
    </source>
</evidence>
<evidence type="ECO:0000259" key="10">
    <source>
        <dbReference type="Pfam" id="PF13231"/>
    </source>
</evidence>
<dbReference type="InterPro" id="IPR050297">
    <property type="entry name" value="LipidA_mod_glycosyltrf_83"/>
</dbReference>
<dbReference type="GO" id="GO:0016763">
    <property type="term" value="F:pentosyltransferase activity"/>
    <property type="evidence" value="ECO:0007669"/>
    <property type="project" value="TreeGrafter"/>
</dbReference>
<dbReference type="Proteomes" id="UP000318093">
    <property type="component" value="Unassembled WGS sequence"/>
</dbReference>
<evidence type="ECO:0000256" key="4">
    <source>
        <dbReference type="ARBA" id="ARBA00022679"/>
    </source>
</evidence>
<feature type="transmembrane region" description="Helical" evidence="9">
    <location>
        <begin position="211"/>
        <end position="228"/>
    </location>
</feature>
<keyword evidence="5 9" id="KW-0812">Transmembrane</keyword>
<feature type="transmembrane region" description="Helical" evidence="9">
    <location>
        <begin position="303"/>
        <end position="321"/>
    </location>
</feature>
<evidence type="ECO:0000256" key="9">
    <source>
        <dbReference type="SAM" id="Phobius"/>
    </source>
</evidence>
<gene>
    <name evidence="11" type="ORF">E6H03_00365</name>
</gene>
<comment type="caution">
    <text evidence="11">The sequence shown here is derived from an EMBL/GenBank/DDBJ whole genome shotgun (WGS) entry which is preliminary data.</text>
</comment>
<feature type="region of interest" description="Disordered" evidence="8">
    <location>
        <begin position="536"/>
        <end position="564"/>
    </location>
</feature>
<dbReference type="InterPro" id="IPR038731">
    <property type="entry name" value="RgtA/B/C-like"/>
</dbReference>
<feature type="transmembrane region" description="Helical" evidence="9">
    <location>
        <begin position="12"/>
        <end position="33"/>
    </location>
</feature>
<feature type="transmembrane region" description="Helical" evidence="9">
    <location>
        <begin position="327"/>
        <end position="347"/>
    </location>
</feature>
<keyword evidence="4 11" id="KW-0808">Transferase</keyword>
<name>A0A537JPJ9_9BACT</name>
<dbReference type="EMBL" id="VBAN01000010">
    <property type="protein sequence ID" value="TMI85434.1"/>
    <property type="molecule type" value="Genomic_DNA"/>
</dbReference>
<dbReference type="GO" id="GO:0009103">
    <property type="term" value="P:lipopolysaccharide biosynthetic process"/>
    <property type="evidence" value="ECO:0007669"/>
    <property type="project" value="UniProtKB-ARBA"/>
</dbReference>
<evidence type="ECO:0000256" key="7">
    <source>
        <dbReference type="ARBA" id="ARBA00023136"/>
    </source>
</evidence>
<dbReference type="GO" id="GO:0005886">
    <property type="term" value="C:plasma membrane"/>
    <property type="evidence" value="ECO:0007669"/>
    <property type="project" value="UniProtKB-SubCell"/>
</dbReference>
<evidence type="ECO:0000256" key="5">
    <source>
        <dbReference type="ARBA" id="ARBA00022692"/>
    </source>
</evidence>
<evidence type="ECO:0000313" key="12">
    <source>
        <dbReference type="Proteomes" id="UP000318093"/>
    </source>
</evidence>
<evidence type="ECO:0000256" key="2">
    <source>
        <dbReference type="ARBA" id="ARBA00022475"/>
    </source>
</evidence>
<feature type="compositionally biased region" description="Basic and acidic residues" evidence="8">
    <location>
        <begin position="542"/>
        <end position="554"/>
    </location>
</feature>
<comment type="subcellular location">
    <subcellularLocation>
        <location evidence="1">Cell membrane</location>
        <topology evidence="1">Multi-pass membrane protein</topology>
    </subcellularLocation>
</comment>
<keyword evidence="2" id="KW-1003">Cell membrane</keyword>
<feature type="transmembrane region" description="Helical" evidence="9">
    <location>
        <begin position="415"/>
        <end position="438"/>
    </location>
</feature>
<feature type="transmembrane region" description="Helical" evidence="9">
    <location>
        <begin position="388"/>
        <end position="408"/>
    </location>
</feature>
<keyword evidence="3" id="KW-0328">Glycosyltransferase</keyword>
<feature type="transmembrane region" description="Helical" evidence="9">
    <location>
        <begin position="167"/>
        <end position="191"/>
    </location>
</feature>
<dbReference type="PANTHER" id="PTHR33908:SF3">
    <property type="entry name" value="UNDECAPRENYL PHOSPHATE-ALPHA-4-AMINO-4-DEOXY-L-ARABINOSE ARABINOSYL TRANSFERASE"/>
    <property type="match status" value="1"/>
</dbReference>
<feature type="transmembrane region" description="Helical" evidence="9">
    <location>
        <begin position="265"/>
        <end position="291"/>
    </location>
</feature>
<feature type="transmembrane region" description="Helical" evidence="9">
    <location>
        <begin position="354"/>
        <end position="376"/>
    </location>
</feature>
<dbReference type="AlphaFoldDB" id="A0A537JPJ9"/>
<dbReference type="GO" id="GO:0010041">
    <property type="term" value="P:response to iron(III) ion"/>
    <property type="evidence" value="ECO:0007669"/>
    <property type="project" value="TreeGrafter"/>
</dbReference>
<proteinExistence type="predicted"/>
<feature type="transmembrane region" description="Helical" evidence="9">
    <location>
        <begin position="139"/>
        <end position="155"/>
    </location>
</feature>